<gene>
    <name evidence="3" type="ORF">OCV51_14290</name>
</gene>
<comment type="caution">
    <text evidence="3">The sequence shown here is derived from an EMBL/GenBank/DDBJ whole genome shotgun (WGS) entry which is preliminary data.</text>
</comment>
<name>A0ABT2TET4_9FIRM</name>
<protein>
    <submittedName>
        <fullName evidence="3">DUF1835 domain-containing protein</fullName>
    </submittedName>
</protein>
<evidence type="ECO:0000259" key="1">
    <source>
        <dbReference type="Pfam" id="PF08874"/>
    </source>
</evidence>
<accession>A0ABT2TET4</accession>
<dbReference type="Proteomes" id="UP001652394">
    <property type="component" value="Unassembled WGS sequence"/>
</dbReference>
<keyword evidence="4" id="KW-1185">Reference proteome</keyword>
<sequence length="317" mass="35450">MLEVVFSDSAAGTMAVAIGHKGYLGGATGVIISNNDGTVSQEEIEQFQRQAEERERSGWANAVPFEGNRKNIINFPLALSVGNISEIGIGLERESALSLLMSIHPSMAADVVAELLDTSRKSYATLLEQVQNGESIRVWVGREPDDVCSLYWLMEQLRPIGFEKLDVTLVELPSWEERTDGCIVQYNGWGEVEPYHLGRMALQGKKLPTNYLRSLANHWKELQQENSILRAVINGKLVSVPEILYDTFILRELNTMEDEFKEGVLVGRVLGKYQLGIGDGWIALRIEEFIKDGLLIPITTPAINAPIYHRVLKKINR</sequence>
<feature type="domain" description="DUF3658" evidence="2">
    <location>
        <begin position="204"/>
        <end position="295"/>
    </location>
</feature>
<dbReference type="InterPro" id="IPR022123">
    <property type="entry name" value="DUF3658"/>
</dbReference>
<organism evidence="3 4">
    <name type="scientific">Faecalicatena acetigenes</name>
    <dbReference type="NCBI Taxonomy" id="2981790"/>
    <lineage>
        <taxon>Bacteria</taxon>
        <taxon>Bacillati</taxon>
        <taxon>Bacillota</taxon>
        <taxon>Clostridia</taxon>
        <taxon>Lachnospirales</taxon>
        <taxon>Lachnospiraceae</taxon>
        <taxon>Faecalicatena</taxon>
    </lineage>
</organism>
<reference evidence="3 4" key="1">
    <citation type="journal article" date="2021" name="ISME Commun">
        <title>Automated analysis of genomic sequences facilitates high-throughput and comprehensive description of bacteria.</title>
        <authorList>
            <person name="Hitch T.C.A."/>
        </authorList>
    </citation>
    <scope>NUCLEOTIDE SEQUENCE [LARGE SCALE GENOMIC DNA]</scope>
    <source>
        <strain evidence="3 4">H2_18</strain>
    </source>
</reference>
<evidence type="ECO:0000313" key="3">
    <source>
        <dbReference type="EMBL" id="MCU6748800.1"/>
    </source>
</evidence>
<feature type="domain" description="DUF1835" evidence="1">
    <location>
        <begin position="66"/>
        <end position="160"/>
    </location>
</feature>
<dbReference type="Pfam" id="PF12395">
    <property type="entry name" value="DUF3658"/>
    <property type="match status" value="1"/>
</dbReference>
<evidence type="ECO:0000313" key="4">
    <source>
        <dbReference type="Proteomes" id="UP001652394"/>
    </source>
</evidence>
<dbReference type="EMBL" id="JAOQJX010000039">
    <property type="protein sequence ID" value="MCU6748800.1"/>
    <property type="molecule type" value="Genomic_DNA"/>
</dbReference>
<dbReference type="InterPro" id="IPR014973">
    <property type="entry name" value="DUF1835"/>
</dbReference>
<evidence type="ECO:0000259" key="2">
    <source>
        <dbReference type="Pfam" id="PF12395"/>
    </source>
</evidence>
<dbReference type="Pfam" id="PF08874">
    <property type="entry name" value="DUF1835"/>
    <property type="match status" value="1"/>
</dbReference>
<dbReference type="RefSeq" id="WP_059066372.1">
    <property type="nucleotide sequence ID" value="NZ_JAOQJX010000039.1"/>
</dbReference>
<proteinExistence type="predicted"/>